<dbReference type="SUPFAM" id="SSF48452">
    <property type="entry name" value="TPR-like"/>
    <property type="match status" value="3"/>
</dbReference>
<dbReference type="UniPathway" id="UPA00694"/>
<evidence type="ECO:0000256" key="3">
    <source>
        <dbReference type="ARBA" id="ARBA00005886"/>
    </source>
</evidence>
<sequence length="1204" mass="130219">MTRALAGTGIGLLLLGASPLGLSTIARAQVAAPAADQNAGLVAILLERARYWYDHGQMDHAQQALAQARQIAPGDTRVMALSGEWALHSGDLEGARKVAQSLTAIAPTAPETLRLNQVLQAQAVPDSSIAQVRQLAREGHTGAAAAGYRRLFPNGPPPQYAVEYYETLAGAIGYREEGREGLKKLVQADRNNMAAQIAYAQVLTWRVQTRTDGLARLQQMAGLPNLQPQDRDAIRQAWRAALNWLQEAPESVPYFDAWLAINPGDADVQALRSKAQAGVSEQAVLERTQGFQALGSNDIEGAGTHFAAALARAPNDGATLGGLGLVRARQGRPQEARDLLEKAMQADPENAAQWRDALNGLKVSQAYSQVRALLEQGHLDEARRLADDMLALDPSQTGLLALKADIEHRQGHQASAEDLYRQVLRKEPNNQTALQGLYHLLAGSGRAQEAAALMDRLRRLSPAFERQVQASDLVARAERTTNLDEKISLLRQGLDTQGGDPWVRLHLAQALVQAGNRDEAREVMAPLLADDRHPSVAALQASIYFANQNNDMRTVRLLLARLPRAGMTADIRRIADRAQDQELVENAPVDLSEARLYFLQIARKGHDPDGARGRLIANAMIDRHDPAGAARVLQAFLDATPSPPVAQRLAYAGTFLRMQQAQKVRDMLEHVDDASLDDQQQQVRRDLQTGLAVMTSDRLNAQGRQADAFDVLQPALSGSQPSPAARLALARLYQSSSRPAMALSISKAVVAHDPTDLDARLSVVRLALQTDDPDEADNQLREMTEQAPADPRTWLASAAIHRAGGNWVASLDDLSRARALRRQQIGADRAGEGVDGPAENPFRALAADAHAAQPGEQDPILALIDNDVTSTAREFAPFVEINPVFRGRSGIGSSKLTEGDLAMTGSLAVGPGRVSLGLTPTVLASGADDMMEATEGSAVGVATDAAYTWKWLKADVGSSPLGFRIMNVLGGVELSPQVANRLRLRVTAERRAVTDSLLAYGGWRDASGVNWGGVVRDRAHGQLEYGDEMMSFYAGGGFSYLQGKRTQDNEEYEAGAGGSVSVFHDAVHDVRLGIDMNWFKYNNNQYLFTLGHGGYFSPQSYFALLVPVRYAGHQGNWTWQIGGSAGYQSYSQRDAERDLTAEQDPNYLARARSASGLVGGADALLSYQVTPTLRVGGNFIYQKAGPWSETTAGLSVHYDFMGMP</sequence>
<dbReference type="GO" id="GO:0030244">
    <property type="term" value="P:cellulose biosynthetic process"/>
    <property type="evidence" value="ECO:0007669"/>
    <property type="project" value="UniProtKB-KW"/>
</dbReference>
<evidence type="ECO:0000313" key="12">
    <source>
        <dbReference type="EMBL" id="MBB2176856.1"/>
    </source>
</evidence>
<feature type="repeat" description="TPR" evidence="10">
    <location>
        <begin position="317"/>
        <end position="350"/>
    </location>
</feature>
<keyword evidence="7" id="KW-0135">Cellulose biosynthesis</keyword>
<evidence type="ECO:0000256" key="4">
    <source>
        <dbReference type="ARBA" id="ARBA00022729"/>
    </source>
</evidence>
<comment type="pathway">
    <text evidence="2">Glycan metabolism; bacterial cellulose biosynthesis.</text>
</comment>
<dbReference type="PROSITE" id="PS50005">
    <property type="entry name" value="TPR"/>
    <property type="match status" value="1"/>
</dbReference>
<evidence type="ECO:0000313" key="13">
    <source>
        <dbReference type="Proteomes" id="UP000561066"/>
    </source>
</evidence>
<proteinExistence type="inferred from homology"/>
<keyword evidence="13" id="KW-1185">Reference proteome</keyword>
<dbReference type="PANTHER" id="PTHR45586">
    <property type="entry name" value="TPR REPEAT-CONTAINING PROTEIN PA4667"/>
    <property type="match status" value="1"/>
</dbReference>
<dbReference type="Pfam" id="PF13432">
    <property type="entry name" value="TPR_16"/>
    <property type="match status" value="1"/>
</dbReference>
<keyword evidence="6 10" id="KW-0802">TPR repeat</keyword>
<dbReference type="InterPro" id="IPR019734">
    <property type="entry name" value="TPR_rpt"/>
</dbReference>
<comment type="subcellular location">
    <subcellularLocation>
        <location evidence="1">Cell outer membrane</location>
        <topology evidence="1">Peripheral membrane protein</topology>
    </subcellularLocation>
</comment>
<dbReference type="Gene3D" id="1.25.40.10">
    <property type="entry name" value="Tetratricopeptide repeat domain"/>
    <property type="match status" value="5"/>
</dbReference>
<dbReference type="Pfam" id="PF14559">
    <property type="entry name" value="TPR_19"/>
    <property type="match status" value="3"/>
</dbReference>
<evidence type="ECO:0000256" key="8">
    <source>
        <dbReference type="ARBA" id="ARBA00023136"/>
    </source>
</evidence>
<gene>
    <name evidence="12" type="ORF">HLH21_13140</name>
</gene>
<evidence type="ECO:0000256" key="10">
    <source>
        <dbReference type="PROSITE-ProRule" id="PRU00339"/>
    </source>
</evidence>
<comment type="similarity">
    <text evidence="3">Belongs to the AcsC/BcsC family.</text>
</comment>
<keyword evidence="8" id="KW-0472">Membrane</keyword>
<evidence type="ECO:0000256" key="7">
    <source>
        <dbReference type="ARBA" id="ARBA00022916"/>
    </source>
</evidence>
<evidence type="ECO:0000256" key="5">
    <source>
        <dbReference type="ARBA" id="ARBA00022737"/>
    </source>
</evidence>
<dbReference type="InterPro" id="IPR011990">
    <property type="entry name" value="TPR-like_helical_dom_sf"/>
</dbReference>
<dbReference type="InterPro" id="IPR003921">
    <property type="entry name" value="Cell_synth_C"/>
</dbReference>
<organism evidence="12 13">
    <name type="scientific">Gluconacetobacter johannae</name>
    <dbReference type="NCBI Taxonomy" id="112140"/>
    <lineage>
        <taxon>Bacteria</taxon>
        <taxon>Pseudomonadati</taxon>
        <taxon>Pseudomonadota</taxon>
        <taxon>Alphaproteobacteria</taxon>
        <taxon>Acetobacterales</taxon>
        <taxon>Acetobacteraceae</taxon>
        <taxon>Gluconacetobacter</taxon>
    </lineage>
</organism>
<dbReference type="Proteomes" id="UP000561066">
    <property type="component" value="Unassembled WGS sequence"/>
</dbReference>
<accession>A0A7W4J932</accession>
<feature type="domain" description="Cellulose synthase operon C C-terminal" evidence="11">
    <location>
        <begin position="931"/>
        <end position="1200"/>
    </location>
</feature>
<dbReference type="GO" id="GO:0009279">
    <property type="term" value="C:cell outer membrane"/>
    <property type="evidence" value="ECO:0007669"/>
    <property type="project" value="UniProtKB-SubCell"/>
</dbReference>
<dbReference type="InterPro" id="IPR008410">
    <property type="entry name" value="BCSC_C"/>
</dbReference>
<dbReference type="EMBL" id="JABEQH010000018">
    <property type="protein sequence ID" value="MBB2176856.1"/>
    <property type="molecule type" value="Genomic_DNA"/>
</dbReference>
<evidence type="ECO:0000256" key="6">
    <source>
        <dbReference type="ARBA" id="ARBA00022803"/>
    </source>
</evidence>
<dbReference type="SMART" id="SM00028">
    <property type="entry name" value="TPR"/>
    <property type="match status" value="5"/>
</dbReference>
<dbReference type="GO" id="GO:0006011">
    <property type="term" value="P:UDP-alpha-D-glucose metabolic process"/>
    <property type="evidence" value="ECO:0007669"/>
    <property type="project" value="InterPro"/>
</dbReference>
<dbReference type="PRINTS" id="PR01441">
    <property type="entry name" value="CELLSNTHASEC"/>
</dbReference>
<keyword evidence="4" id="KW-0732">Signal</keyword>
<protein>
    <submittedName>
        <fullName evidence="12">Tetratricopeptide repeat protein</fullName>
    </submittedName>
</protein>
<keyword evidence="5" id="KW-0677">Repeat</keyword>
<dbReference type="RefSeq" id="WP_182944206.1">
    <property type="nucleotide sequence ID" value="NZ_JABEQH010000018.1"/>
</dbReference>
<dbReference type="Pfam" id="PF05420">
    <property type="entry name" value="BCSC_C"/>
    <property type="match status" value="1"/>
</dbReference>
<reference evidence="12 13" key="1">
    <citation type="submission" date="2020-04" db="EMBL/GenBank/DDBJ databases">
        <title>Description of novel Gluconacetobacter.</title>
        <authorList>
            <person name="Sombolestani A."/>
        </authorList>
    </citation>
    <scope>NUCLEOTIDE SEQUENCE [LARGE SCALE GENOMIC DNA]</scope>
    <source>
        <strain evidence="12 13">LMG 21312</strain>
    </source>
</reference>
<keyword evidence="9" id="KW-0998">Cell outer membrane</keyword>
<evidence type="ECO:0000256" key="1">
    <source>
        <dbReference type="ARBA" id="ARBA00004339"/>
    </source>
</evidence>
<evidence type="ECO:0000256" key="9">
    <source>
        <dbReference type="ARBA" id="ARBA00023237"/>
    </source>
</evidence>
<dbReference type="InterPro" id="IPR051012">
    <property type="entry name" value="CellSynth/LPSAsmb/PSIAsmb"/>
</dbReference>
<dbReference type="PANTHER" id="PTHR45586:SF1">
    <property type="entry name" value="LIPOPOLYSACCHARIDE ASSEMBLY PROTEIN B"/>
    <property type="match status" value="1"/>
</dbReference>
<comment type="caution">
    <text evidence="12">The sequence shown here is derived from an EMBL/GenBank/DDBJ whole genome shotgun (WGS) entry which is preliminary data.</text>
</comment>
<evidence type="ECO:0000256" key="2">
    <source>
        <dbReference type="ARBA" id="ARBA00005186"/>
    </source>
</evidence>
<evidence type="ECO:0000259" key="11">
    <source>
        <dbReference type="Pfam" id="PF05420"/>
    </source>
</evidence>
<dbReference type="AlphaFoldDB" id="A0A7W4J932"/>
<name>A0A7W4J932_9PROT</name>